<dbReference type="SUPFAM" id="SSF161098">
    <property type="entry name" value="MetI-like"/>
    <property type="match status" value="1"/>
</dbReference>
<sequence length="443" mass="48037">MNDEPQPSSACRPGAPTPPPSSATSALPLPSSPIAPPSPALGSPPATSALAPADASSPPSAVLPPPGPPHPPDEQPTESFRSPWDLTIRRFARHKLGMGSFFLLCILYVLAAGCEFFAPTTREWRDLRHSYCPPQPLHFSRDGFHVGALRRLDNPVTFARTYLEDPAVRIPLGFFVRGEPYRLFGLIPLDRHFFGVDREKLAALGRDRDPDAVFYLLGADKYGRDVLSRLIYGARISLSVGLISIVVTFVLGVTLGGISGYVGGGWDNVIQRTIEVINSLPQLPLWLAIGAIFPADWSSLTVYFCVTIALSLLAWTGLARVVRGKILALREEDYAVAARLLGASHARVLFRHLVPGFASHIIVTLTLSVPGMILGETVLSFLGLGLRPPIVSWGVMLQDCQNLQTVGHYPWLLAPVLFIVLTILAFNFAGDALRDAADPYSSR</sequence>
<gene>
    <name evidence="8" type="ORF">K0B96_00540</name>
</gene>
<keyword evidence="4 5" id="KW-0472">Membrane</keyword>
<dbReference type="RefSeq" id="WP_220162599.1">
    <property type="nucleotide sequence ID" value="NZ_CP080507.1"/>
</dbReference>
<dbReference type="InterPro" id="IPR025966">
    <property type="entry name" value="OppC_N"/>
</dbReference>
<dbReference type="InterPro" id="IPR035906">
    <property type="entry name" value="MetI-like_sf"/>
</dbReference>
<evidence type="ECO:0000313" key="8">
    <source>
        <dbReference type="EMBL" id="QYM79135.1"/>
    </source>
</evidence>
<organism evidence="8 9">
    <name type="scientific">Horticoccus luteus</name>
    <dbReference type="NCBI Taxonomy" id="2862869"/>
    <lineage>
        <taxon>Bacteria</taxon>
        <taxon>Pseudomonadati</taxon>
        <taxon>Verrucomicrobiota</taxon>
        <taxon>Opitutia</taxon>
        <taxon>Opitutales</taxon>
        <taxon>Opitutaceae</taxon>
        <taxon>Horticoccus</taxon>
    </lineage>
</organism>
<protein>
    <submittedName>
        <fullName evidence="8">ABC transporter permease</fullName>
    </submittedName>
</protein>
<proteinExistence type="inferred from homology"/>
<dbReference type="InterPro" id="IPR000515">
    <property type="entry name" value="MetI-like"/>
</dbReference>
<evidence type="ECO:0000256" key="5">
    <source>
        <dbReference type="RuleBase" id="RU363032"/>
    </source>
</evidence>
<evidence type="ECO:0000313" key="9">
    <source>
        <dbReference type="Proteomes" id="UP000825051"/>
    </source>
</evidence>
<keyword evidence="2 5" id="KW-0812">Transmembrane</keyword>
<evidence type="ECO:0000256" key="6">
    <source>
        <dbReference type="SAM" id="MobiDB-lite"/>
    </source>
</evidence>
<comment type="similarity">
    <text evidence="5">Belongs to the binding-protein-dependent transport system permease family.</text>
</comment>
<feature type="compositionally biased region" description="Low complexity" evidence="6">
    <location>
        <begin position="40"/>
        <end position="60"/>
    </location>
</feature>
<feature type="compositionally biased region" description="Pro residues" evidence="6">
    <location>
        <begin position="30"/>
        <end position="39"/>
    </location>
</feature>
<feature type="transmembrane region" description="Helical" evidence="5">
    <location>
        <begin position="409"/>
        <end position="429"/>
    </location>
</feature>
<dbReference type="PANTHER" id="PTHR43839">
    <property type="entry name" value="OPPC IN A BINDING PROTEIN-DEPENDENT TRANSPORT SYSTEM"/>
    <property type="match status" value="1"/>
</dbReference>
<dbReference type="KEGG" id="ole:K0B96_00540"/>
<dbReference type="GO" id="GO:0005886">
    <property type="term" value="C:plasma membrane"/>
    <property type="evidence" value="ECO:0007669"/>
    <property type="project" value="UniProtKB-SubCell"/>
</dbReference>
<dbReference type="Proteomes" id="UP000825051">
    <property type="component" value="Chromosome"/>
</dbReference>
<keyword evidence="5" id="KW-0813">Transport</keyword>
<reference evidence="8" key="1">
    <citation type="submission" date="2021-08" db="EMBL/GenBank/DDBJ databases">
        <title>Genome of a novel bacterium of the phylum Verrucomicrobia, Oleiharenicola sp. KSB-15.</title>
        <authorList>
            <person name="Chung J.-H."/>
            <person name="Ahn J.-H."/>
            <person name="Yoon Y."/>
            <person name="Kim D.-Y."/>
            <person name="An S.-H."/>
            <person name="Park I."/>
            <person name="Yeon J."/>
        </authorList>
    </citation>
    <scope>NUCLEOTIDE SEQUENCE</scope>
    <source>
        <strain evidence="8">KSB-15</strain>
    </source>
</reference>
<evidence type="ECO:0000256" key="4">
    <source>
        <dbReference type="ARBA" id="ARBA00023136"/>
    </source>
</evidence>
<name>A0A8F9XHB0_9BACT</name>
<dbReference type="Gene3D" id="1.10.3720.10">
    <property type="entry name" value="MetI-like"/>
    <property type="match status" value="1"/>
</dbReference>
<dbReference type="EMBL" id="CP080507">
    <property type="protein sequence ID" value="QYM79135.1"/>
    <property type="molecule type" value="Genomic_DNA"/>
</dbReference>
<evidence type="ECO:0000259" key="7">
    <source>
        <dbReference type="PROSITE" id="PS50928"/>
    </source>
</evidence>
<dbReference type="Pfam" id="PF12911">
    <property type="entry name" value="OppC_N"/>
    <property type="match status" value="1"/>
</dbReference>
<comment type="subcellular location">
    <subcellularLocation>
        <location evidence="1 5">Cell membrane</location>
        <topology evidence="1 5">Multi-pass membrane protein</topology>
    </subcellularLocation>
</comment>
<dbReference type="Pfam" id="PF00528">
    <property type="entry name" value="BPD_transp_1"/>
    <property type="match status" value="1"/>
</dbReference>
<dbReference type="GO" id="GO:0055085">
    <property type="term" value="P:transmembrane transport"/>
    <property type="evidence" value="ECO:0007669"/>
    <property type="project" value="InterPro"/>
</dbReference>
<accession>A0A8F9XHB0</accession>
<evidence type="ECO:0000256" key="3">
    <source>
        <dbReference type="ARBA" id="ARBA00022989"/>
    </source>
</evidence>
<feature type="compositionally biased region" description="Pro residues" evidence="6">
    <location>
        <begin position="61"/>
        <end position="70"/>
    </location>
</feature>
<feature type="transmembrane region" description="Helical" evidence="5">
    <location>
        <begin position="236"/>
        <end position="264"/>
    </location>
</feature>
<keyword evidence="9" id="KW-1185">Reference proteome</keyword>
<feature type="transmembrane region" description="Helical" evidence="5">
    <location>
        <begin position="353"/>
        <end position="373"/>
    </location>
</feature>
<evidence type="ECO:0000256" key="2">
    <source>
        <dbReference type="ARBA" id="ARBA00022692"/>
    </source>
</evidence>
<feature type="transmembrane region" description="Helical" evidence="5">
    <location>
        <begin position="96"/>
        <end position="118"/>
    </location>
</feature>
<feature type="domain" description="ABC transmembrane type-1" evidence="7">
    <location>
        <begin position="234"/>
        <end position="430"/>
    </location>
</feature>
<dbReference type="PROSITE" id="PS50928">
    <property type="entry name" value="ABC_TM1"/>
    <property type="match status" value="1"/>
</dbReference>
<keyword evidence="3 5" id="KW-1133">Transmembrane helix</keyword>
<dbReference type="CDD" id="cd06261">
    <property type="entry name" value="TM_PBP2"/>
    <property type="match status" value="1"/>
</dbReference>
<feature type="transmembrane region" description="Helical" evidence="5">
    <location>
        <begin position="301"/>
        <end position="322"/>
    </location>
</feature>
<dbReference type="PANTHER" id="PTHR43839:SF3">
    <property type="entry name" value="OLIGOPEPTIDE ABC TRANSPORTER, PERMEASE PROTEIN"/>
    <property type="match status" value="1"/>
</dbReference>
<dbReference type="AlphaFoldDB" id="A0A8F9XHB0"/>
<evidence type="ECO:0000256" key="1">
    <source>
        <dbReference type="ARBA" id="ARBA00004651"/>
    </source>
</evidence>
<feature type="region of interest" description="Disordered" evidence="6">
    <location>
        <begin position="1"/>
        <end position="81"/>
    </location>
</feature>